<evidence type="ECO:0000256" key="1">
    <source>
        <dbReference type="ARBA" id="ARBA00022729"/>
    </source>
</evidence>
<dbReference type="InterPro" id="IPR050964">
    <property type="entry name" value="Striated_Muscle_Regulatory"/>
</dbReference>
<name>B8G4Y1_CHLAD</name>
<dbReference type="PANTHER" id="PTHR13817">
    <property type="entry name" value="TITIN"/>
    <property type="match status" value="1"/>
</dbReference>
<dbReference type="Gene3D" id="3.40.50.1460">
    <property type="match status" value="1"/>
</dbReference>
<dbReference type="Pfam" id="PF01364">
    <property type="entry name" value="Peptidase_C25"/>
    <property type="match status" value="1"/>
</dbReference>
<dbReference type="GO" id="GO:0008234">
    <property type="term" value="F:cysteine-type peptidase activity"/>
    <property type="evidence" value="ECO:0007669"/>
    <property type="project" value="InterPro"/>
</dbReference>
<dbReference type="InterPro" id="IPR013783">
    <property type="entry name" value="Ig-like_fold"/>
</dbReference>
<dbReference type="InterPro" id="IPR011047">
    <property type="entry name" value="Quinoprotein_ADH-like_sf"/>
</dbReference>
<dbReference type="STRING" id="326427.Cagg_0682"/>
<proteinExistence type="predicted"/>
<evidence type="ECO:0000256" key="3">
    <source>
        <dbReference type="ARBA" id="ARBA00023157"/>
    </source>
</evidence>
<dbReference type="OrthoDB" id="134841at2"/>
<dbReference type="InterPro" id="IPR015943">
    <property type="entry name" value="WD40/YVTN_repeat-like_dom_sf"/>
</dbReference>
<dbReference type="Gene3D" id="2.130.10.10">
    <property type="entry name" value="YVTN repeat-like/Quinoprotein amine dehydrogenase"/>
    <property type="match status" value="2"/>
</dbReference>
<dbReference type="CDD" id="cd00063">
    <property type="entry name" value="FN3"/>
    <property type="match status" value="1"/>
</dbReference>
<evidence type="ECO:0000259" key="4">
    <source>
        <dbReference type="PROSITE" id="PS50853"/>
    </source>
</evidence>
<dbReference type="InterPro" id="IPR003961">
    <property type="entry name" value="FN3_dom"/>
</dbReference>
<protein>
    <submittedName>
        <fullName evidence="5">Fibronectin type III domain protein</fullName>
    </submittedName>
</protein>
<organism evidence="5 6">
    <name type="scientific">Chloroflexus aggregans (strain MD-66 / DSM 9485)</name>
    <dbReference type="NCBI Taxonomy" id="326427"/>
    <lineage>
        <taxon>Bacteria</taxon>
        <taxon>Bacillati</taxon>
        <taxon>Chloroflexota</taxon>
        <taxon>Chloroflexia</taxon>
        <taxon>Chloroflexales</taxon>
        <taxon>Chloroflexineae</taxon>
        <taxon>Chloroflexaceae</taxon>
        <taxon>Chloroflexus</taxon>
    </lineage>
</organism>
<dbReference type="PROSITE" id="PS50853">
    <property type="entry name" value="FN3"/>
    <property type="match status" value="1"/>
</dbReference>
<dbReference type="SMART" id="SM00564">
    <property type="entry name" value="PQQ"/>
    <property type="match status" value="4"/>
</dbReference>
<dbReference type="EMBL" id="CP001337">
    <property type="protein sequence ID" value="ACL23614.1"/>
    <property type="molecule type" value="Genomic_DNA"/>
</dbReference>
<dbReference type="Gene3D" id="2.60.120.200">
    <property type="match status" value="1"/>
</dbReference>
<dbReference type="eggNOG" id="COG1520">
    <property type="taxonomic scope" value="Bacteria"/>
</dbReference>
<sequence length="1735" mass="185049">MRPRRLPIVALRWLLLLVVVISAVPIYAQDGQPEDQAELAAPAAAGQNSFSLLGARPGDPFPLNYIEVPHSSALNNFPNGITIEAWVKRNNAGRNESVLCNDWDRSYCLMFLGGHVRFVSNGFGSRMDSVGTVPTGVWMHIAVTYSTISSQRAIYINGILDSTSPYAGGVGQASGTPLGIGADLARDYVHNYFSGLLDNVRLWRRALSGNEIRANMFRELDPATAGSTLLAEWRLNGDAADATNRFNGVVRGGFFVADGAIPRDIRIPQRNVALGLDGYCTPSEYGGATQVIVSNGSPEGTPRTTAHLLRTASDLWICFEGLTVPTWFGDNWVAVYLDPDLSRSLLAQPNDYTLELRSDGSKIARAGDGNGGYTLTSAISSQWDGQYRMFDAGLGQTRNAEYRISLSLLNNKGGVFGLRLAQNWIGGIGDDRIWPVISGWNQPVTWSAATLGSLGAPRTLTGRVLYQPRSDLVQPIGVGGVKVRLIGRDPGGSSAIVGVATSQPNGSFTVVSEDDFTQHVLELDPLTLPKGYIPFKAEAYSPGTVIDARTITLGAAGAGAYSGFTFVLKDALPSPTDYTAGPYFLIIAPQSVIQAGALADFVDFKRRLGFEVEVVSIEQAGQGASPNDIALVKNIRNFEIGRYQTYGSRFRYLMLIGTNQVLPYAQVEAGADKDYSQAPWNSNCRNPQGTEPGSGWRTDWYYADLTSNWDTNGNGCLGDGIFGDPAAQQRNGYTSDSRNVFNLTVAVGRIPLTDPQAVRRTLANSMEFERRAASFKNRTLSAMSMMDLRGQCWKKNENGQGGSYQAPCGTGTDGAYVGETMRTGFQTATGYSIDRLYENEPVNLGGIATGASGVMTPYELTQQNLINYLNQGQVLDDRYSYGVVNLVGHGNGNGVVRTHWSGDLFPNGRLDQPSEPFAGQLNGVDEVSQTTMLDYDDMNPRYGSAPIYVVAACSTGNWADPVNFGAEMLSRFNATAWAGGVGVLPYSPGWQQPGQGGVQDISVGVNRRLLADQMRLGDAVWQTMAEYMAKVKARQQGGWWAFNYDLFGDPTLSYFGNAGGDATLAAWPMLRYNSRGLSYTTLVGPSFPKQLWQYAAPANLSLSVRTSPVVDVNGDVVVAHSFVDVVRGGQLKQRWVLNAPAVGAPAITTDNTVYAVDRLGWLYALRSSGERWRLNLGGAPTAGPVVGSDGFIAVPLDTDGANSAVVVVRPDGQLYAIHGIEGKIVGGLTAGANRAYYGTTNTGRVFRLDLFAPSCPAFGYIRTGCVVYSSPAPTAYTTPPLLYANSIFAGRSDGTVVRLNLDTFAVQGSFTAAGAISSGPTAGPGGQVLVGTESGILYSLSLGMALRWQVNLGAAVRSLPAASADAIYMGNGDWLQAYHPHTGELLWVWSLGSGANGGSAAISYGREVYVQTGQGRVIAVGEGWQAKPTSIVAAPVKLPDPASQPFMRVSWTLDGLGAAGAASLESAAVGYLLQRRAADGDWEDLAVLPVGTTQWDDATVQPGIVYAYRLQVLDAAGNDSDFAATLNDVRSLPLRPTPPTLSAITSLSADSLRLTWTPAAGSEQTTYRIEQSNTAAGPFTIVASVSSEATGYTVTGLNANTTYVYRIVALNETGESAPSNTVAAATRSQTLPQPQNVQAVLLADGSVRVSWTGGPAGAQAVIEVNPEGLAGYEALGTAPAAGPYTYMPVSPGNNRYRVKFVQGNTESPYGETPLRLATRGYGVVLKQVYLPMVVR</sequence>
<evidence type="ECO:0000313" key="6">
    <source>
        <dbReference type="Proteomes" id="UP000002508"/>
    </source>
</evidence>
<reference evidence="5" key="1">
    <citation type="submission" date="2008-12" db="EMBL/GenBank/DDBJ databases">
        <title>Complete sequence of Chloroflexus aggregans DSM 9485.</title>
        <authorList>
            <consortium name="US DOE Joint Genome Institute"/>
            <person name="Lucas S."/>
            <person name="Copeland A."/>
            <person name="Lapidus A."/>
            <person name="Glavina del Rio T."/>
            <person name="Dalin E."/>
            <person name="Tice H."/>
            <person name="Pitluck S."/>
            <person name="Foster B."/>
            <person name="Larimer F."/>
            <person name="Land M."/>
            <person name="Hauser L."/>
            <person name="Kyrpides N."/>
            <person name="Mikhailova N."/>
            <person name="Bryant D."/>
            <person name="Richardson P."/>
        </authorList>
    </citation>
    <scope>NUCLEOTIDE SEQUENCE</scope>
    <source>
        <strain evidence="5">DSM 9485</strain>
    </source>
</reference>
<dbReference type="InterPro" id="IPR001769">
    <property type="entry name" value="Gingipain"/>
</dbReference>
<dbReference type="PANTHER" id="PTHR13817:SF73">
    <property type="entry name" value="FIBRONECTIN TYPE-III DOMAIN-CONTAINING PROTEIN"/>
    <property type="match status" value="1"/>
</dbReference>
<accession>B8G4Y1</accession>
<dbReference type="SUPFAM" id="SSF50998">
    <property type="entry name" value="Quinoprotein alcohol dehydrogenase-like"/>
    <property type="match status" value="1"/>
</dbReference>
<dbReference type="Gene3D" id="2.60.40.10">
    <property type="entry name" value="Immunoglobulins"/>
    <property type="match status" value="2"/>
</dbReference>
<gene>
    <name evidence="5" type="ordered locus">Cagg_0682</name>
</gene>
<keyword evidence="3" id="KW-1015">Disulfide bond</keyword>
<feature type="domain" description="Fibronectin type-III" evidence="4">
    <location>
        <begin position="1535"/>
        <end position="1629"/>
    </location>
</feature>
<dbReference type="SUPFAM" id="SSF52129">
    <property type="entry name" value="Caspase-like"/>
    <property type="match status" value="1"/>
</dbReference>
<dbReference type="GO" id="GO:0006508">
    <property type="term" value="P:proteolysis"/>
    <property type="evidence" value="ECO:0007669"/>
    <property type="project" value="InterPro"/>
</dbReference>
<dbReference type="InterPro" id="IPR006558">
    <property type="entry name" value="LamG-like"/>
</dbReference>
<dbReference type="InterPro" id="IPR036116">
    <property type="entry name" value="FN3_sf"/>
</dbReference>
<keyword evidence="6" id="KW-1185">Reference proteome</keyword>
<dbReference type="Pfam" id="PF13385">
    <property type="entry name" value="Laminin_G_3"/>
    <property type="match status" value="1"/>
</dbReference>
<dbReference type="InterPro" id="IPR029031">
    <property type="entry name" value="Gingipain_N_sf"/>
</dbReference>
<dbReference type="Proteomes" id="UP000002508">
    <property type="component" value="Chromosome"/>
</dbReference>
<dbReference type="InterPro" id="IPR029030">
    <property type="entry name" value="Caspase-like_dom_sf"/>
</dbReference>
<dbReference type="Gene3D" id="3.40.50.10390">
    <property type="entry name" value="Gingipain r, domain 1"/>
    <property type="match status" value="1"/>
</dbReference>
<dbReference type="SMART" id="SM00560">
    <property type="entry name" value="LamGL"/>
    <property type="match status" value="1"/>
</dbReference>
<dbReference type="InterPro" id="IPR013320">
    <property type="entry name" value="ConA-like_dom_sf"/>
</dbReference>
<dbReference type="SUPFAM" id="SSF49899">
    <property type="entry name" value="Concanavalin A-like lectins/glucanases"/>
    <property type="match status" value="1"/>
</dbReference>
<dbReference type="SUPFAM" id="SSF49265">
    <property type="entry name" value="Fibronectin type III"/>
    <property type="match status" value="1"/>
</dbReference>
<keyword evidence="2" id="KW-0677">Repeat</keyword>
<evidence type="ECO:0000313" key="5">
    <source>
        <dbReference type="EMBL" id="ACL23614.1"/>
    </source>
</evidence>
<dbReference type="Pfam" id="PF00041">
    <property type="entry name" value="fn3"/>
    <property type="match status" value="1"/>
</dbReference>
<evidence type="ECO:0000256" key="2">
    <source>
        <dbReference type="ARBA" id="ARBA00022737"/>
    </source>
</evidence>
<dbReference type="KEGG" id="cag:Cagg_0682"/>
<dbReference type="SMART" id="SM00060">
    <property type="entry name" value="FN3"/>
    <property type="match status" value="2"/>
</dbReference>
<dbReference type="InterPro" id="IPR018391">
    <property type="entry name" value="PQQ_b-propeller_rpt"/>
</dbReference>
<keyword evidence="1" id="KW-0732">Signal</keyword>
<dbReference type="HOGENOM" id="CLU_239843_0_0_0"/>